<name>A0A1G8FVF3_9FLAO</name>
<proteinExistence type="predicted"/>
<dbReference type="STRING" id="262004.SAMN04489796_1056"/>
<evidence type="ECO:0000313" key="3">
    <source>
        <dbReference type="Proteomes" id="UP000199492"/>
    </source>
</evidence>
<evidence type="ECO:0000259" key="1">
    <source>
        <dbReference type="PROSITE" id="PS50925"/>
    </source>
</evidence>
<dbReference type="RefSeq" id="WP_092468530.1">
    <property type="nucleotide sequence ID" value="NZ_FNCZ01000005.1"/>
</dbReference>
<dbReference type="OrthoDB" id="1122028at2"/>
<dbReference type="EMBL" id="FNCZ01000005">
    <property type="protein sequence ID" value="SDH86111.1"/>
    <property type="molecule type" value="Genomic_DNA"/>
</dbReference>
<reference evidence="3" key="1">
    <citation type="submission" date="2016-10" db="EMBL/GenBank/DDBJ databases">
        <authorList>
            <person name="Varghese N."/>
            <person name="Submissions S."/>
        </authorList>
    </citation>
    <scope>NUCLEOTIDE SEQUENCE [LARGE SCALE GENOMIC DNA]</scope>
    <source>
        <strain evidence="3">DSM 15363</strain>
    </source>
</reference>
<keyword evidence="3" id="KW-1185">Reference proteome</keyword>
<sequence>MYQLNYHSIANSGLELDDLDNILETAIACNSENNISGCLIYHNGSFVQILEGLEKDVLNVFENISADKRHHSIKVLWEAPVTQRYFSEWSMAFYRPLDKDLQHYVNNLLILTELSDRSTGSLLSFWASVRKIIRGGTLSQYEKAY</sequence>
<dbReference type="Pfam" id="PF04940">
    <property type="entry name" value="BLUF"/>
    <property type="match status" value="1"/>
</dbReference>
<protein>
    <submittedName>
        <fullName evidence="2">Sensors of blue-light using FAD</fullName>
    </submittedName>
</protein>
<dbReference type="PROSITE" id="PS50925">
    <property type="entry name" value="BLUF"/>
    <property type="match status" value="1"/>
</dbReference>
<feature type="domain" description="BLUF" evidence="1">
    <location>
        <begin position="1"/>
        <end position="92"/>
    </location>
</feature>
<gene>
    <name evidence="2" type="ORF">SAMN04489796_1056</name>
</gene>
<dbReference type="SMART" id="SM01034">
    <property type="entry name" value="BLUF"/>
    <property type="match status" value="1"/>
</dbReference>
<dbReference type="GO" id="GO:0009882">
    <property type="term" value="F:blue light photoreceptor activity"/>
    <property type="evidence" value="ECO:0007669"/>
    <property type="project" value="InterPro"/>
</dbReference>
<evidence type="ECO:0000313" key="2">
    <source>
        <dbReference type="EMBL" id="SDH86111.1"/>
    </source>
</evidence>
<dbReference type="SUPFAM" id="SSF54975">
    <property type="entry name" value="Acylphosphatase/BLUF domain-like"/>
    <property type="match status" value="1"/>
</dbReference>
<dbReference type="AlphaFoldDB" id="A0A1G8FVF3"/>
<dbReference type="GO" id="GO:0071949">
    <property type="term" value="F:FAD binding"/>
    <property type="evidence" value="ECO:0007669"/>
    <property type="project" value="InterPro"/>
</dbReference>
<dbReference type="InterPro" id="IPR036046">
    <property type="entry name" value="Acylphosphatase-like_dom_sf"/>
</dbReference>
<dbReference type="InterPro" id="IPR007024">
    <property type="entry name" value="BLUF_domain"/>
</dbReference>
<dbReference type="Gene3D" id="3.30.70.100">
    <property type="match status" value="1"/>
</dbReference>
<accession>A0A1G8FVF3</accession>
<dbReference type="Proteomes" id="UP000199492">
    <property type="component" value="Unassembled WGS sequence"/>
</dbReference>
<organism evidence="2 3">
    <name type="scientific">Winogradskyella thalassocola</name>
    <dbReference type="NCBI Taxonomy" id="262004"/>
    <lineage>
        <taxon>Bacteria</taxon>
        <taxon>Pseudomonadati</taxon>
        <taxon>Bacteroidota</taxon>
        <taxon>Flavobacteriia</taxon>
        <taxon>Flavobacteriales</taxon>
        <taxon>Flavobacteriaceae</taxon>
        <taxon>Winogradskyella</taxon>
    </lineage>
</organism>